<evidence type="ECO:0000256" key="1">
    <source>
        <dbReference type="ARBA" id="ARBA00022679"/>
    </source>
</evidence>
<dbReference type="GO" id="GO:0008108">
    <property type="term" value="F:UDP-glucose:hexose-1-phosphate uridylyltransferase activity"/>
    <property type="evidence" value="ECO:0007669"/>
    <property type="project" value="InterPro"/>
</dbReference>
<keyword evidence="1" id="KW-0808">Transferase</keyword>
<protein>
    <recommendedName>
        <fullName evidence="4">Galactose-1-phosphate uridyl transferase N-terminal domain-containing protein</fullName>
    </recommendedName>
</protein>
<dbReference type="Gene3D" id="3.30.428.10">
    <property type="entry name" value="HIT-like"/>
    <property type="match status" value="2"/>
</dbReference>
<dbReference type="Proteomes" id="UP000267081">
    <property type="component" value="Unassembled WGS sequence"/>
</dbReference>
<dbReference type="GO" id="GO:0006012">
    <property type="term" value="P:galactose metabolic process"/>
    <property type="evidence" value="ECO:0007669"/>
    <property type="project" value="InterPro"/>
</dbReference>
<evidence type="ECO:0000256" key="3">
    <source>
        <dbReference type="ARBA" id="ARBA00023277"/>
    </source>
</evidence>
<reference evidence="5 6" key="1">
    <citation type="submission" date="2018-12" db="EMBL/GenBank/DDBJ databases">
        <title>Amycolatopsis eburnea sp. nov. actinomycete associate with arbuscular mycorrhiza fungal spore.</title>
        <authorList>
            <person name="Lumyong S."/>
            <person name="Chaiya L."/>
        </authorList>
    </citation>
    <scope>NUCLEOTIDE SEQUENCE [LARGE SCALE GENOMIC DNA]</scope>
    <source>
        <strain evidence="5 6">GLM-1</strain>
    </source>
</reference>
<dbReference type="PANTHER" id="PTHR42763:SF2">
    <property type="entry name" value="ADP-GLUCOSE PHOSPHORYLASE"/>
    <property type="match status" value="1"/>
</dbReference>
<name>A0A427T7L5_9PSEU</name>
<dbReference type="AlphaFoldDB" id="A0A427T7L5"/>
<gene>
    <name evidence="5" type="ORF">EIY87_22165</name>
</gene>
<evidence type="ECO:0000259" key="4">
    <source>
        <dbReference type="Pfam" id="PF01087"/>
    </source>
</evidence>
<proteinExistence type="predicted"/>
<evidence type="ECO:0000313" key="6">
    <source>
        <dbReference type="Proteomes" id="UP000267081"/>
    </source>
</evidence>
<dbReference type="InterPro" id="IPR053177">
    <property type="entry name" value="ADP-glucose_phosphorylase"/>
</dbReference>
<organism evidence="5 6">
    <name type="scientific">Amycolatopsis eburnea</name>
    <dbReference type="NCBI Taxonomy" id="2267691"/>
    <lineage>
        <taxon>Bacteria</taxon>
        <taxon>Bacillati</taxon>
        <taxon>Actinomycetota</taxon>
        <taxon>Actinomycetes</taxon>
        <taxon>Pseudonocardiales</taxon>
        <taxon>Pseudonocardiaceae</taxon>
        <taxon>Amycolatopsis</taxon>
    </lineage>
</organism>
<evidence type="ECO:0000313" key="5">
    <source>
        <dbReference type="EMBL" id="RSD16360.1"/>
    </source>
</evidence>
<dbReference type="PANTHER" id="PTHR42763">
    <property type="entry name" value="ADP-GLUCOSE PHOSPHORYLASE"/>
    <property type="match status" value="1"/>
</dbReference>
<keyword evidence="6" id="KW-1185">Reference proteome</keyword>
<evidence type="ECO:0000256" key="2">
    <source>
        <dbReference type="ARBA" id="ARBA00022695"/>
    </source>
</evidence>
<feature type="domain" description="Galactose-1-phosphate uridyl transferase N-terminal" evidence="4">
    <location>
        <begin position="85"/>
        <end position="155"/>
    </location>
</feature>
<accession>A0A427T7L5</accession>
<sequence length="301" mass="32879">MVGGSRDTTPTLLFSALHEEWLIHAPGREGMIPQAARVQADDQPCPFCPGSTETPQAYDTQILPSRHPFLSGVVTSEHGAAPVHSVLLYASGHDVILADLSPQRLTRLLRRIAEHTRLLMTGGCAAVYVFEVHGDVLGPTVAHPHGQILGFSFVPDKMTRLGRPCALCAAADMAALRLIELETVEFGVSQWSRLPFEMLIYPRRHISELGQCTNAELRDLAAGLHHALRLIGDPAVPYILNIMQVSPSKAGEHHLRIELVPFNKPNGTLKMAGACELFLGIYINPVDPVRAAALLRQRLAR</sequence>
<keyword evidence="3" id="KW-0119">Carbohydrate metabolism</keyword>
<dbReference type="SUPFAM" id="SSF54197">
    <property type="entry name" value="HIT-like"/>
    <property type="match status" value="2"/>
</dbReference>
<dbReference type="InterPro" id="IPR005849">
    <property type="entry name" value="GalP_Utransf_N"/>
</dbReference>
<keyword evidence="2" id="KW-0548">Nucleotidyltransferase</keyword>
<dbReference type="Pfam" id="PF01087">
    <property type="entry name" value="GalP_UDP_transf"/>
    <property type="match status" value="1"/>
</dbReference>
<dbReference type="InterPro" id="IPR036265">
    <property type="entry name" value="HIT-like_sf"/>
</dbReference>
<dbReference type="EMBL" id="RSEC01000048">
    <property type="protein sequence ID" value="RSD16360.1"/>
    <property type="molecule type" value="Genomic_DNA"/>
</dbReference>
<comment type="caution">
    <text evidence="5">The sequence shown here is derived from an EMBL/GenBank/DDBJ whole genome shotgun (WGS) entry which is preliminary data.</text>
</comment>